<dbReference type="AlphaFoldDB" id="A0A7W8TU22"/>
<evidence type="ECO:0000313" key="3">
    <source>
        <dbReference type="Proteomes" id="UP000580797"/>
    </source>
</evidence>
<name>A0A7W8TU22_9MICC</name>
<evidence type="ECO:0000256" key="1">
    <source>
        <dbReference type="SAM" id="Phobius"/>
    </source>
</evidence>
<organism evidence="2 3">
    <name type="scientific">Neomicrococcus aestuarii</name>
    <dbReference type="NCBI Taxonomy" id="556325"/>
    <lineage>
        <taxon>Bacteria</taxon>
        <taxon>Bacillati</taxon>
        <taxon>Actinomycetota</taxon>
        <taxon>Actinomycetes</taxon>
        <taxon>Micrococcales</taxon>
        <taxon>Micrococcaceae</taxon>
        <taxon>Neomicrococcus</taxon>
    </lineage>
</organism>
<protein>
    <submittedName>
        <fullName evidence="2">Uncharacterized protein</fullName>
    </submittedName>
</protein>
<evidence type="ECO:0000313" key="2">
    <source>
        <dbReference type="EMBL" id="MBB5512906.1"/>
    </source>
</evidence>
<comment type="caution">
    <text evidence="2">The sequence shown here is derived from an EMBL/GenBank/DDBJ whole genome shotgun (WGS) entry which is preliminary data.</text>
</comment>
<dbReference type="RefSeq" id="WP_183665022.1">
    <property type="nucleotide sequence ID" value="NZ_BAAARH010000021.1"/>
</dbReference>
<sequence>MQVWQYVVIAMAVVIVAVLALSVRQFIIGWKTPVEERTAEKSKKL</sequence>
<keyword evidence="1" id="KW-1133">Transmembrane helix</keyword>
<reference evidence="2 3" key="1">
    <citation type="submission" date="2020-08" db="EMBL/GenBank/DDBJ databases">
        <title>Sequencing the genomes of 1000 actinobacteria strains.</title>
        <authorList>
            <person name="Klenk H.-P."/>
        </authorList>
    </citation>
    <scope>NUCLEOTIDE SEQUENCE [LARGE SCALE GENOMIC DNA]</scope>
    <source>
        <strain evidence="2 3">DSM 105783</strain>
    </source>
</reference>
<keyword evidence="1" id="KW-0812">Transmembrane</keyword>
<proteinExistence type="predicted"/>
<keyword evidence="1" id="KW-0472">Membrane</keyword>
<dbReference type="Proteomes" id="UP000580797">
    <property type="component" value="Unassembled WGS sequence"/>
</dbReference>
<feature type="transmembrane region" description="Helical" evidence="1">
    <location>
        <begin position="6"/>
        <end position="27"/>
    </location>
</feature>
<dbReference type="EMBL" id="JACHDR010000001">
    <property type="protein sequence ID" value="MBB5512906.1"/>
    <property type="molecule type" value="Genomic_DNA"/>
</dbReference>
<accession>A0A7W8TU22</accession>
<gene>
    <name evidence="2" type="ORF">HD598_001593</name>
</gene>